<feature type="region of interest" description="Disordered" evidence="1">
    <location>
        <begin position="282"/>
        <end position="303"/>
    </location>
</feature>
<dbReference type="Proteomes" id="UP000688137">
    <property type="component" value="Unassembled WGS sequence"/>
</dbReference>
<feature type="region of interest" description="Disordered" evidence="1">
    <location>
        <begin position="177"/>
        <end position="208"/>
    </location>
</feature>
<feature type="compositionally biased region" description="Basic and acidic residues" evidence="1">
    <location>
        <begin position="286"/>
        <end position="298"/>
    </location>
</feature>
<evidence type="ECO:0000313" key="3">
    <source>
        <dbReference type="Proteomes" id="UP000688137"/>
    </source>
</evidence>
<gene>
    <name evidence="2" type="ORF">PPRIM_AZ9-3.1.T0860085</name>
</gene>
<reference evidence="2" key="1">
    <citation type="submission" date="2021-01" db="EMBL/GenBank/DDBJ databases">
        <authorList>
            <consortium name="Genoscope - CEA"/>
            <person name="William W."/>
        </authorList>
    </citation>
    <scope>NUCLEOTIDE SEQUENCE</scope>
</reference>
<dbReference type="EMBL" id="CAJJDM010000089">
    <property type="protein sequence ID" value="CAD8090538.1"/>
    <property type="molecule type" value="Genomic_DNA"/>
</dbReference>
<evidence type="ECO:0000256" key="1">
    <source>
        <dbReference type="SAM" id="MobiDB-lite"/>
    </source>
</evidence>
<organism evidence="2 3">
    <name type="scientific">Paramecium primaurelia</name>
    <dbReference type="NCBI Taxonomy" id="5886"/>
    <lineage>
        <taxon>Eukaryota</taxon>
        <taxon>Sar</taxon>
        <taxon>Alveolata</taxon>
        <taxon>Ciliophora</taxon>
        <taxon>Intramacronucleata</taxon>
        <taxon>Oligohymenophorea</taxon>
        <taxon>Peniculida</taxon>
        <taxon>Parameciidae</taxon>
        <taxon>Paramecium</taxon>
    </lineage>
</organism>
<name>A0A8S1ND45_PARPR</name>
<proteinExistence type="predicted"/>
<keyword evidence="3" id="KW-1185">Reference proteome</keyword>
<protein>
    <submittedName>
        <fullName evidence="2">Uncharacterized protein</fullName>
    </submittedName>
</protein>
<feature type="compositionally biased region" description="Polar residues" evidence="1">
    <location>
        <begin position="177"/>
        <end position="194"/>
    </location>
</feature>
<comment type="caution">
    <text evidence="2">The sequence shown here is derived from an EMBL/GenBank/DDBJ whole genome shotgun (WGS) entry which is preliminary data.</text>
</comment>
<evidence type="ECO:0000313" key="2">
    <source>
        <dbReference type="EMBL" id="CAD8090538.1"/>
    </source>
</evidence>
<accession>A0A8S1ND45</accession>
<dbReference type="AlphaFoldDB" id="A0A8S1ND45"/>
<dbReference type="OMA" id="IKKPYNF"/>
<sequence>MSNRNTKSKSPNIKKPQNFDKDLMKYLILQKITKPSQTVEMITKTQPDEDLEVDDFKQEIEIKFKKCKINHSFKFPKENYESSSDNSLSSLKDVTLYQLNQDNIEHLTDATQPQFMKLLNERLIKLTDQILDDNLSIQKPIPNIKSSRLISQQISRLQKVRGQNLSNSSLAKQNDLTVASQGRESVTNKPNSNIGFRATPTLSSEKKNQSKPIQQILKIAQQQKQLNNNINNSFYKRTVQSNNGYLNSNNYAGDKKNIENIKIKTEYDDQDGNLNQFYILPKSRPKNRESNTKLKKQDSSQGHKMLNYTIDSHILDQLRGTRNAKSQNKNYKN</sequence>